<sequence>MVSHQHLGTSFGAPASDWLNVITPAEGRPGQYGAALRVDQEHPFFFDHPLDHVPGMLLVTGLLDLLRDHRVLSREHRVRLSLEFTKMCELGPEVSLLAGPDPSGERGTWAVLALQEEEAVCAGTIELAQEQPATVPQAGETAEAVPIEAGLAHRADPRNVLIGEPAILDEGSGEEYEVPLVSPPTGHFLLRYGPEHYGLEEMVEAGRQLATAASHLAHERPRDAVMLWLRLAADLPAAPPRAEPLTLRWRTQPPRGNRGVFDLTVVTGDGTPVGALSYGSRALSPASYQRIRQNGEQA</sequence>
<evidence type="ECO:0000313" key="3">
    <source>
        <dbReference type="Proteomes" id="UP000552644"/>
    </source>
</evidence>
<proteinExistence type="predicted"/>
<evidence type="ECO:0000313" key="2">
    <source>
        <dbReference type="EMBL" id="MBB4920584.1"/>
    </source>
</evidence>
<protein>
    <recommendedName>
        <fullName evidence="1">A-factor biosynthesis hotdog domain-containing protein</fullName>
    </recommendedName>
</protein>
<dbReference type="EMBL" id="JACHJP010000014">
    <property type="protein sequence ID" value="MBB4920584.1"/>
    <property type="molecule type" value="Genomic_DNA"/>
</dbReference>
<organism evidence="2 3">
    <name type="scientific">Streptosporangium saharense</name>
    <dbReference type="NCBI Taxonomy" id="1706840"/>
    <lineage>
        <taxon>Bacteria</taxon>
        <taxon>Bacillati</taxon>
        <taxon>Actinomycetota</taxon>
        <taxon>Actinomycetes</taxon>
        <taxon>Streptosporangiales</taxon>
        <taxon>Streptosporangiaceae</taxon>
        <taxon>Streptosporangium</taxon>
    </lineage>
</organism>
<comment type="caution">
    <text evidence="2">The sequence shown here is derived from an EMBL/GenBank/DDBJ whole genome shotgun (WGS) entry which is preliminary data.</text>
</comment>
<reference evidence="2 3" key="1">
    <citation type="submission" date="2020-08" db="EMBL/GenBank/DDBJ databases">
        <title>Genomic Encyclopedia of Type Strains, Phase III (KMG-III): the genomes of soil and plant-associated and newly described type strains.</title>
        <authorList>
            <person name="Whitman W."/>
        </authorList>
    </citation>
    <scope>NUCLEOTIDE SEQUENCE [LARGE SCALE GENOMIC DNA]</scope>
    <source>
        <strain evidence="2 3">CECT 8840</strain>
    </source>
</reference>
<dbReference type="Proteomes" id="UP000552644">
    <property type="component" value="Unassembled WGS sequence"/>
</dbReference>
<name>A0A7W7QVZ4_9ACTN</name>
<accession>A0A7W7QVZ4</accession>
<feature type="domain" description="A-factor biosynthesis hotdog" evidence="1">
    <location>
        <begin position="27"/>
        <end position="59"/>
    </location>
</feature>
<dbReference type="Pfam" id="PF03756">
    <property type="entry name" value="AfsA"/>
    <property type="match status" value="1"/>
</dbReference>
<keyword evidence="3" id="KW-1185">Reference proteome</keyword>
<gene>
    <name evidence="2" type="ORF">FHS44_007735</name>
</gene>
<dbReference type="RefSeq" id="WP_221461792.1">
    <property type="nucleotide sequence ID" value="NZ_JACHJP010000014.1"/>
</dbReference>
<evidence type="ECO:0000259" key="1">
    <source>
        <dbReference type="Pfam" id="PF03756"/>
    </source>
</evidence>
<dbReference type="AlphaFoldDB" id="A0A7W7QVZ4"/>
<dbReference type="InterPro" id="IPR005509">
    <property type="entry name" value="AfsA_hotdog_dom"/>
</dbReference>